<evidence type="ECO:0000313" key="2">
    <source>
        <dbReference type="EMBL" id="SHM81266.1"/>
    </source>
</evidence>
<dbReference type="Proteomes" id="UP000184375">
    <property type="component" value="Unassembled WGS sequence"/>
</dbReference>
<dbReference type="AlphaFoldDB" id="A0A1M7LU55"/>
<dbReference type="Pfam" id="PF01837">
    <property type="entry name" value="HcyBio"/>
    <property type="match status" value="1"/>
</dbReference>
<gene>
    <name evidence="2" type="ORF">SAMN05660826_02017</name>
</gene>
<dbReference type="EMBL" id="FRCR01000014">
    <property type="protein sequence ID" value="SHM81266.1"/>
    <property type="molecule type" value="Genomic_DNA"/>
</dbReference>
<keyword evidence="3" id="KW-1185">Reference proteome</keyword>
<feature type="domain" description="Homocysteine biosynthesis enzyme sulfur-incorporation" evidence="1">
    <location>
        <begin position="40"/>
        <end position="387"/>
    </location>
</feature>
<evidence type="ECO:0000313" key="3">
    <source>
        <dbReference type="Proteomes" id="UP000184375"/>
    </source>
</evidence>
<organism evidence="2 3">
    <name type="scientific">Caldanaerovirga acetigignens</name>
    <dbReference type="NCBI Taxonomy" id="447595"/>
    <lineage>
        <taxon>Bacteria</taxon>
        <taxon>Bacillati</taxon>
        <taxon>Bacillota</taxon>
        <taxon>Clostridia</taxon>
        <taxon>Thermosediminibacterales</taxon>
        <taxon>Thermosediminibacteraceae</taxon>
        <taxon>Caldanaerovirga</taxon>
    </lineage>
</organism>
<sequence length="409" mass="44606">MPLLIGRGFLVASYCTLHQEGVIVLKTFEEINEKIRSGCAVVLTAQEVKELARKEGIKEVAKKVDVVTTATFGAMCSSGAFLNFGHTDPPIKMSKVWLNDVPAYGGIAAVDAYIGATEQSESEGMNYGGAHVIEDLVAGKKIKLRALSYGTDCYPRKEFTGFIDKYSINQAILFNPRNAYQNYNAATNTSDKTLYTYMGVLLPNCGNVNYSTTGELSPLMNDPYLRTIGVGTRIFLGGAIGYVAWEGTQHNPTQERAESGVPIGGGATLALIGDLKKMSPEFLRAAVVKGYGVTLYVGVGVPIPIIDEEMARFVSIRDEEILTNILDYAVPSRSRPVLRRVSYSELKSGNVTIMGKKVPTACLSSISVSIKIAEILKNWIKEGKFLLQQPIQALPMDIRLLPLNETKEE</sequence>
<dbReference type="InterPro" id="IPR002708">
    <property type="entry name" value="HcyBio"/>
</dbReference>
<protein>
    <submittedName>
        <fullName evidence="2">Uncharacterized conserved protein, DUF39 family</fullName>
    </submittedName>
</protein>
<dbReference type="STRING" id="447595.SAMN05660826_02017"/>
<name>A0A1M7LU55_9FIRM</name>
<proteinExistence type="predicted"/>
<evidence type="ECO:0000259" key="1">
    <source>
        <dbReference type="Pfam" id="PF01837"/>
    </source>
</evidence>
<reference evidence="3" key="1">
    <citation type="submission" date="2016-11" db="EMBL/GenBank/DDBJ databases">
        <authorList>
            <person name="Varghese N."/>
            <person name="Submissions S."/>
        </authorList>
    </citation>
    <scope>NUCLEOTIDE SEQUENCE [LARGE SCALE GENOMIC DNA]</scope>
    <source>
        <strain evidence="3">DSM 18802</strain>
    </source>
</reference>
<accession>A0A1M7LU55</accession>